<keyword evidence="2" id="KW-1185">Reference proteome</keyword>
<protein>
    <submittedName>
        <fullName evidence="1">Uncharacterized protein</fullName>
    </submittedName>
</protein>
<sequence length="70" mass="8163">MLKLASAPTLLHHHHLPLIYQKKEKLRKRKWTQNQSVLHSPQLLAHLLLVVQTRLQPLSLVLPHPPHLLL</sequence>
<evidence type="ECO:0000313" key="2">
    <source>
        <dbReference type="Proteomes" id="UP001444071"/>
    </source>
</evidence>
<accession>A0ABV0X8U4</accession>
<name>A0ABV0X8U4_9TELE</name>
<dbReference type="EMBL" id="JAHRIM010095243">
    <property type="protein sequence ID" value="MEQ2278298.1"/>
    <property type="molecule type" value="Genomic_DNA"/>
</dbReference>
<comment type="caution">
    <text evidence="1">The sequence shown here is derived from an EMBL/GenBank/DDBJ whole genome shotgun (WGS) entry which is preliminary data.</text>
</comment>
<dbReference type="Proteomes" id="UP001444071">
    <property type="component" value="Unassembled WGS sequence"/>
</dbReference>
<proteinExistence type="predicted"/>
<evidence type="ECO:0000313" key="1">
    <source>
        <dbReference type="EMBL" id="MEQ2278298.1"/>
    </source>
</evidence>
<organism evidence="1 2">
    <name type="scientific">Xenotaenia resolanae</name>
    <dbReference type="NCBI Taxonomy" id="208358"/>
    <lineage>
        <taxon>Eukaryota</taxon>
        <taxon>Metazoa</taxon>
        <taxon>Chordata</taxon>
        <taxon>Craniata</taxon>
        <taxon>Vertebrata</taxon>
        <taxon>Euteleostomi</taxon>
        <taxon>Actinopterygii</taxon>
        <taxon>Neopterygii</taxon>
        <taxon>Teleostei</taxon>
        <taxon>Neoteleostei</taxon>
        <taxon>Acanthomorphata</taxon>
        <taxon>Ovalentaria</taxon>
        <taxon>Atherinomorphae</taxon>
        <taxon>Cyprinodontiformes</taxon>
        <taxon>Goodeidae</taxon>
        <taxon>Xenotaenia</taxon>
    </lineage>
</organism>
<gene>
    <name evidence="1" type="ORF">XENORESO_015852</name>
</gene>
<reference evidence="1 2" key="1">
    <citation type="submission" date="2021-06" db="EMBL/GenBank/DDBJ databases">
        <authorList>
            <person name="Palmer J.M."/>
        </authorList>
    </citation>
    <scope>NUCLEOTIDE SEQUENCE [LARGE SCALE GENOMIC DNA]</scope>
    <source>
        <strain evidence="1 2">XR_2019</strain>
        <tissue evidence="1">Muscle</tissue>
    </source>
</reference>